<dbReference type="GO" id="GO:0009396">
    <property type="term" value="P:folic acid-containing compound biosynthetic process"/>
    <property type="evidence" value="ECO:0007669"/>
    <property type="project" value="InterPro"/>
</dbReference>
<dbReference type="EC" id="5.4.4.2" evidence="2"/>
<evidence type="ECO:0000259" key="1">
    <source>
        <dbReference type="Pfam" id="PF00425"/>
    </source>
</evidence>
<accession>A0A916JJX9</accession>
<keyword evidence="2" id="KW-0413">Isomerase</keyword>
<dbReference type="GO" id="GO:0005737">
    <property type="term" value="C:cytoplasm"/>
    <property type="evidence" value="ECO:0007669"/>
    <property type="project" value="TreeGrafter"/>
</dbReference>
<dbReference type="NCBIfam" id="TIGR00553">
    <property type="entry name" value="pabB"/>
    <property type="match status" value="1"/>
</dbReference>
<dbReference type="InterPro" id="IPR019999">
    <property type="entry name" value="Anth_synth_I-like"/>
</dbReference>
<evidence type="ECO:0000313" key="2">
    <source>
        <dbReference type="EMBL" id="CAG5076821.1"/>
    </source>
</evidence>
<dbReference type="PANTHER" id="PTHR11236:SF18">
    <property type="entry name" value="AMINODEOXYCHORISMATE SYNTHASE"/>
    <property type="match status" value="1"/>
</dbReference>
<dbReference type="GO" id="GO:0008909">
    <property type="term" value="F:isochorismate synthase activity"/>
    <property type="evidence" value="ECO:0007669"/>
    <property type="project" value="UniProtKB-EC"/>
</dbReference>
<gene>
    <name evidence="2" type="primary">menF_1</name>
    <name evidence="2" type="ORF">CRYO30217_00211</name>
</gene>
<dbReference type="SUPFAM" id="SSF56322">
    <property type="entry name" value="ADC synthase"/>
    <property type="match status" value="1"/>
</dbReference>
<dbReference type="Proteomes" id="UP000683507">
    <property type="component" value="Chromosome"/>
</dbReference>
<dbReference type="GO" id="GO:0000162">
    <property type="term" value="P:L-tryptophan biosynthetic process"/>
    <property type="evidence" value="ECO:0007669"/>
    <property type="project" value="TreeGrafter"/>
</dbReference>
<proteinExistence type="predicted"/>
<name>A0A916JJX9_9FLAO</name>
<reference evidence="2" key="1">
    <citation type="submission" date="2021-04" db="EMBL/GenBank/DDBJ databases">
        <authorList>
            <person name="Rodrigo-Torres L."/>
            <person name="Arahal R. D."/>
            <person name="Lucena T."/>
        </authorList>
    </citation>
    <scope>NUCLEOTIDE SEQUENCE</scope>
    <source>
        <strain evidence="2">AS29M-1</strain>
    </source>
</reference>
<feature type="domain" description="Chorismate-utilising enzyme C-terminal" evidence="1">
    <location>
        <begin position="131"/>
        <end position="385"/>
    </location>
</feature>
<dbReference type="InterPro" id="IPR015890">
    <property type="entry name" value="Chorismate_C"/>
</dbReference>
<dbReference type="Pfam" id="PF00425">
    <property type="entry name" value="Chorismate_bind"/>
    <property type="match status" value="1"/>
</dbReference>
<dbReference type="EMBL" id="OU015584">
    <property type="protein sequence ID" value="CAG5076821.1"/>
    <property type="molecule type" value="Genomic_DNA"/>
</dbReference>
<dbReference type="RefSeq" id="WP_258540452.1">
    <property type="nucleotide sequence ID" value="NZ_OU015584.1"/>
</dbReference>
<dbReference type="GO" id="GO:0046820">
    <property type="term" value="F:4-amino-4-deoxychorismate synthase activity"/>
    <property type="evidence" value="ECO:0007669"/>
    <property type="project" value="TreeGrafter"/>
</dbReference>
<keyword evidence="3" id="KW-1185">Reference proteome</keyword>
<dbReference type="InterPro" id="IPR005801">
    <property type="entry name" value="ADC_synthase"/>
</dbReference>
<dbReference type="InterPro" id="IPR005802">
    <property type="entry name" value="ADC_synth_comp_1"/>
</dbReference>
<dbReference type="Gene3D" id="3.60.120.10">
    <property type="entry name" value="Anthranilate synthase"/>
    <property type="match status" value="1"/>
</dbReference>
<dbReference type="AlphaFoldDB" id="A0A916JJX9"/>
<sequence length="395" mass="45261">MEQEKVIWLNGNQKQTSYLAIGSETELEVWEEKGAFEKATKFLDANEQEYVFGWFGYDLKNDIENLYSENPSWVNVPLIFLMKPMHLARIKGSELNVLKGDEATIRQTLNRLLEKSPTIPNSINLHSTLTEADYLKKIRTIKEHIHRGDIYEANFCYEFKGEGEIDPKEVYHRMNELTKAPFSVYADIGSLSVLSASPERFVKKKGSRVFTQPIKGTLKRGSSEEEDKQLIEQLRNSRKDRSENIMIVDLVRNDLSRIAEPRSVQVEELCEVYTFENIHQMISTVSAEVKHKHPIEIMKALFPMGSMTGAPKIRAMEIIEELEESRRGLYSGCIGYFTPNGDFDFNVVIRTILYDKKAKRLSFSVGGAITDLSEPEEEYEETLLKAKALIEALKA</sequence>
<organism evidence="2 3">
    <name type="scientific">Parvicella tangerina</name>
    <dbReference type="NCBI Taxonomy" id="2829795"/>
    <lineage>
        <taxon>Bacteria</taxon>
        <taxon>Pseudomonadati</taxon>
        <taxon>Bacteroidota</taxon>
        <taxon>Flavobacteriia</taxon>
        <taxon>Flavobacteriales</taxon>
        <taxon>Parvicellaceae</taxon>
        <taxon>Parvicella</taxon>
    </lineage>
</organism>
<dbReference type="KEGG" id="ptan:CRYO30217_00211"/>
<protein>
    <submittedName>
        <fullName evidence="2">Isochorismate synthase MenF</fullName>
        <ecNumber evidence="2">5.4.4.2</ecNumber>
    </submittedName>
</protein>
<dbReference type="PANTHER" id="PTHR11236">
    <property type="entry name" value="AMINOBENZOATE/ANTHRANILATE SYNTHASE"/>
    <property type="match status" value="1"/>
</dbReference>
<evidence type="ECO:0000313" key="3">
    <source>
        <dbReference type="Proteomes" id="UP000683507"/>
    </source>
</evidence>
<dbReference type="GO" id="GO:0008153">
    <property type="term" value="P:4-aminobenzoate biosynthetic process"/>
    <property type="evidence" value="ECO:0007669"/>
    <property type="project" value="TreeGrafter"/>
</dbReference>
<dbReference type="PRINTS" id="PR00095">
    <property type="entry name" value="ANTSNTHASEI"/>
</dbReference>